<comment type="similarity">
    <text evidence="2 15">In the C-terminal section; belongs to the peptidase M41 family.</text>
</comment>
<feature type="transmembrane region" description="Helical" evidence="15">
    <location>
        <begin position="130"/>
        <end position="153"/>
    </location>
</feature>
<dbReference type="Gene3D" id="1.10.8.60">
    <property type="match status" value="1"/>
</dbReference>
<keyword evidence="12 15" id="KW-0482">Metalloprotease</keyword>
<evidence type="ECO:0000256" key="9">
    <source>
        <dbReference type="ARBA" id="ARBA00022833"/>
    </source>
</evidence>
<sequence>MPDKNQEGPKRPLNNGENEPKKGMAGWLWILILVSIPLLLIYQNDQKEVGKSIQESKFYQLLETNKIKEVVIRYDKGLNSAVDFHLTLVEDGKTVTEENNTRTVNILLPEPAIEALKTFKVPYGSKQKSAVFGEIVSFILPLIIIVALFYFLFARQLKNAGRGAMQFGKSKAKMFAPNAEQVTFSDVAGVSEAREEVEEIVDFLKDPAKYRNLGGRLPKGCLMVGPPGTGKTLLARAIAGEAGVPFFSMSGSDFVEMFVGVGASRVRDLFEQAKKHQPCILFIDEIDAVGRARNSGGTGGGHDEREQTLNALLVEMDGFENQNGVILIAATNRADVLDKALLRPGRFDRRINVDLPDLGGRLEILKVHAKKVKLGKNVDLKLIARGTPGFSGADLANVINEGALIAARLGKKSIEHADMEEARDKVRWGKERKSMKMSERELRLTAYHEAGHTLVSLYAGSMNKLHKVTIMPRGNAYLGATMYFPEDNRYTTTRTELLAEIATTMGGQIAEKLTFGDITNGASGDIRQATSIARRMVRDWGMGEMGFVYYSSGDGEYSMKNDYSEEVGTKLDLEVRKLIDEQYQVATDILVKYQDQLKLLSETLLERETMSANEVYELLDLQYMMEADEEEFDKKLEQSLAKVDSSKVLDEDESKEDKDSESKDSSADEETSESDKTESSEDKNDSLDPESKA</sequence>
<feature type="binding site" evidence="15">
    <location>
        <position position="448"/>
    </location>
    <ligand>
        <name>Zn(2+)</name>
        <dbReference type="ChEBI" id="CHEBI:29105"/>
        <note>catalytic</note>
    </ligand>
</feature>
<comment type="function">
    <text evidence="15">Acts as a processive, ATP-dependent zinc metallopeptidase for both cytoplasmic and membrane proteins. Plays a role in the quality control of integral membrane proteins.</text>
</comment>
<evidence type="ECO:0000256" key="2">
    <source>
        <dbReference type="ARBA" id="ARBA00010044"/>
    </source>
</evidence>
<dbReference type="GO" id="GO:0030163">
    <property type="term" value="P:protein catabolic process"/>
    <property type="evidence" value="ECO:0007669"/>
    <property type="project" value="UniProtKB-UniRule"/>
</dbReference>
<keyword evidence="20" id="KW-1185">Reference proteome</keyword>
<dbReference type="SUPFAM" id="SSF140990">
    <property type="entry name" value="FtsH protease domain-like"/>
    <property type="match status" value="1"/>
</dbReference>
<dbReference type="InterPro" id="IPR041569">
    <property type="entry name" value="AAA_lid_3"/>
</dbReference>
<evidence type="ECO:0000256" key="14">
    <source>
        <dbReference type="ARBA" id="ARBA00061570"/>
    </source>
</evidence>
<comment type="caution">
    <text evidence="19">The sequence shown here is derived from an EMBL/GenBank/DDBJ whole genome shotgun (WGS) entry which is preliminary data.</text>
</comment>
<dbReference type="InterPro" id="IPR003959">
    <property type="entry name" value="ATPase_AAA_core"/>
</dbReference>
<keyword evidence="7 15" id="KW-0547">Nucleotide-binding</keyword>
<keyword evidence="19" id="KW-0132">Cell division</keyword>
<evidence type="ECO:0000256" key="8">
    <source>
        <dbReference type="ARBA" id="ARBA00022801"/>
    </source>
</evidence>
<evidence type="ECO:0000256" key="1">
    <source>
        <dbReference type="ARBA" id="ARBA00004370"/>
    </source>
</evidence>
<keyword evidence="19" id="KW-0131">Cell cycle</keyword>
<keyword evidence="11 15" id="KW-1133">Transmembrane helix</keyword>
<dbReference type="Proteomes" id="UP000004947">
    <property type="component" value="Unassembled WGS sequence"/>
</dbReference>
<feature type="compositionally biased region" description="Basic and acidic residues" evidence="17">
    <location>
        <begin position="673"/>
        <end position="693"/>
    </location>
</feature>
<reference evidence="19 20" key="1">
    <citation type="journal article" date="2010" name="J. Bacteriol.">
        <title>Genome sequence of Lentisphaera araneosa HTCC2155T, the type species of the order Lentisphaerales in the phylum Lentisphaerae.</title>
        <authorList>
            <person name="Thrash J.C."/>
            <person name="Cho J.C."/>
            <person name="Vergin K.L."/>
            <person name="Morris R.M."/>
            <person name="Giovannoni S.J."/>
        </authorList>
    </citation>
    <scope>NUCLEOTIDE SEQUENCE [LARGE SCALE GENOMIC DNA]</scope>
    <source>
        <strain evidence="19 20">HTCC2155</strain>
    </source>
</reference>
<feature type="region of interest" description="Disordered" evidence="17">
    <location>
        <begin position="639"/>
        <end position="693"/>
    </location>
</feature>
<dbReference type="EMBL" id="ABCK01000032">
    <property type="protein sequence ID" value="EDM25308.1"/>
    <property type="molecule type" value="Genomic_DNA"/>
</dbReference>
<dbReference type="EC" id="3.4.24.-" evidence="15"/>
<dbReference type="AlphaFoldDB" id="A6DSQ5"/>
<dbReference type="PANTHER" id="PTHR23076:SF97">
    <property type="entry name" value="ATP-DEPENDENT ZINC METALLOPROTEASE YME1L1"/>
    <property type="match status" value="1"/>
</dbReference>
<dbReference type="FunFam" id="1.20.58.760:FF:000001">
    <property type="entry name" value="ATP-dependent zinc metalloprotease FtsH"/>
    <property type="match status" value="1"/>
</dbReference>
<keyword evidence="3 15" id="KW-1003">Cell membrane</keyword>
<evidence type="ECO:0000256" key="15">
    <source>
        <dbReference type="HAMAP-Rule" id="MF_01458"/>
    </source>
</evidence>
<feature type="domain" description="AAA+ ATPase" evidence="18">
    <location>
        <begin position="217"/>
        <end position="357"/>
    </location>
</feature>
<dbReference type="Gene3D" id="3.40.50.300">
    <property type="entry name" value="P-loop containing nucleotide triphosphate hydrolases"/>
    <property type="match status" value="1"/>
</dbReference>
<dbReference type="GO" id="GO:0006508">
    <property type="term" value="P:proteolysis"/>
    <property type="evidence" value="ECO:0007669"/>
    <property type="project" value="UniProtKB-KW"/>
</dbReference>
<gene>
    <name evidence="15" type="primary">ftsH</name>
    <name evidence="19" type="ORF">LNTAR_03484</name>
</gene>
<dbReference type="InterPro" id="IPR037219">
    <property type="entry name" value="Peptidase_M41-like"/>
</dbReference>
<dbReference type="STRING" id="313628.LNTAR_03484"/>
<keyword evidence="10 15" id="KW-0067">ATP-binding</keyword>
<keyword evidence="13 15" id="KW-0472">Membrane</keyword>
<dbReference type="SMART" id="SM00382">
    <property type="entry name" value="AAA"/>
    <property type="match status" value="1"/>
</dbReference>
<evidence type="ECO:0000256" key="13">
    <source>
        <dbReference type="ARBA" id="ARBA00023136"/>
    </source>
</evidence>
<dbReference type="HAMAP" id="MF_01458">
    <property type="entry name" value="FtsH"/>
    <property type="match status" value="1"/>
</dbReference>
<feature type="transmembrane region" description="Helical" evidence="15">
    <location>
        <begin position="24"/>
        <end position="42"/>
    </location>
</feature>
<feature type="active site" evidence="15">
    <location>
        <position position="449"/>
    </location>
</feature>
<dbReference type="FunFam" id="1.10.8.60:FF:000001">
    <property type="entry name" value="ATP-dependent zinc metalloprotease FtsH"/>
    <property type="match status" value="1"/>
</dbReference>
<evidence type="ECO:0000256" key="12">
    <source>
        <dbReference type="ARBA" id="ARBA00023049"/>
    </source>
</evidence>
<dbReference type="OrthoDB" id="9809379at2"/>
<feature type="compositionally biased region" description="Basic and acidic residues" evidence="17">
    <location>
        <begin position="644"/>
        <end position="666"/>
    </location>
</feature>
<dbReference type="PANTHER" id="PTHR23076">
    <property type="entry name" value="METALLOPROTEASE M41 FTSH"/>
    <property type="match status" value="1"/>
</dbReference>
<organism evidence="19 20">
    <name type="scientific">Lentisphaera araneosa HTCC2155</name>
    <dbReference type="NCBI Taxonomy" id="313628"/>
    <lineage>
        <taxon>Bacteria</taxon>
        <taxon>Pseudomonadati</taxon>
        <taxon>Lentisphaerota</taxon>
        <taxon>Lentisphaeria</taxon>
        <taxon>Lentisphaerales</taxon>
        <taxon>Lentisphaeraceae</taxon>
        <taxon>Lentisphaera</taxon>
    </lineage>
</organism>
<dbReference type="FunFam" id="3.40.50.300:FF:000001">
    <property type="entry name" value="ATP-dependent zinc metalloprotease FtsH"/>
    <property type="match status" value="1"/>
</dbReference>
<proteinExistence type="inferred from homology"/>
<dbReference type="CDD" id="cd19501">
    <property type="entry name" value="RecA-like_FtsH"/>
    <property type="match status" value="1"/>
</dbReference>
<dbReference type="Gene3D" id="1.20.58.760">
    <property type="entry name" value="Peptidase M41"/>
    <property type="match status" value="1"/>
</dbReference>
<dbReference type="eggNOG" id="COG0465">
    <property type="taxonomic scope" value="Bacteria"/>
</dbReference>
<dbReference type="InterPro" id="IPR005936">
    <property type="entry name" value="FtsH"/>
</dbReference>
<evidence type="ECO:0000256" key="7">
    <source>
        <dbReference type="ARBA" id="ARBA00022741"/>
    </source>
</evidence>
<dbReference type="InterPro" id="IPR000642">
    <property type="entry name" value="Peptidase_M41"/>
</dbReference>
<name>A6DSQ5_9BACT</name>
<dbReference type="InterPro" id="IPR027417">
    <property type="entry name" value="P-loop_NTPase"/>
</dbReference>
<evidence type="ECO:0000256" key="16">
    <source>
        <dbReference type="RuleBase" id="RU003651"/>
    </source>
</evidence>
<dbReference type="Pfam" id="PF06480">
    <property type="entry name" value="FtsH_ext"/>
    <property type="match status" value="1"/>
</dbReference>
<comment type="similarity">
    <text evidence="16">Belongs to the AAA ATPase family.</text>
</comment>
<protein>
    <recommendedName>
        <fullName evidence="15">ATP-dependent zinc metalloprotease FtsH</fullName>
        <ecNumber evidence="15">3.4.24.-</ecNumber>
    </recommendedName>
</protein>
<dbReference type="Pfam" id="PF01434">
    <property type="entry name" value="Peptidase_M41"/>
    <property type="match status" value="1"/>
</dbReference>
<keyword evidence="5 15" id="KW-0812">Transmembrane</keyword>
<comment type="similarity">
    <text evidence="14 15">In the central section; belongs to the AAA ATPase family.</text>
</comment>
<feature type="binding site" evidence="15">
    <location>
        <position position="452"/>
    </location>
    <ligand>
        <name>Zn(2+)</name>
        <dbReference type="ChEBI" id="CHEBI:29105"/>
        <note>catalytic</note>
    </ligand>
</feature>
<dbReference type="GO" id="GO:0004176">
    <property type="term" value="F:ATP-dependent peptidase activity"/>
    <property type="evidence" value="ECO:0007669"/>
    <property type="project" value="InterPro"/>
</dbReference>
<accession>A6DSQ5</accession>
<keyword evidence="9 15" id="KW-0862">Zinc</keyword>
<evidence type="ECO:0000256" key="10">
    <source>
        <dbReference type="ARBA" id="ARBA00022840"/>
    </source>
</evidence>
<dbReference type="RefSeq" id="WP_007280864.1">
    <property type="nucleotide sequence ID" value="NZ_ABCK01000032.1"/>
</dbReference>
<keyword evidence="8 15" id="KW-0378">Hydrolase</keyword>
<comment type="subunit">
    <text evidence="15">Homohexamer.</text>
</comment>
<dbReference type="InterPro" id="IPR011546">
    <property type="entry name" value="Pept_M41_FtsH_extracell"/>
</dbReference>
<evidence type="ECO:0000256" key="6">
    <source>
        <dbReference type="ARBA" id="ARBA00022723"/>
    </source>
</evidence>
<dbReference type="GO" id="GO:0005524">
    <property type="term" value="F:ATP binding"/>
    <property type="evidence" value="ECO:0007669"/>
    <property type="project" value="UniProtKB-UniRule"/>
</dbReference>
<evidence type="ECO:0000256" key="4">
    <source>
        <dbReference type="ARBA" id="ARBA00022670"/>
    </source>
</evidence>
<evidence type="ECO:0000256" key="11">
    <source>
        <dbReference type="ARBA" id="ARBA00022989"/>
    </source>
</evidence>
<dbReference type="InterPro" id="IPR003593">
    <property type="entry name" value="AAA+_ATPase"/>
</dbReference>
<dbReference type="GO" id="GO:0051301">
    <property type="term" value="P:cell division"/>
    <property type="evidence" value="ECO:0007669"/>
    <property type="project" value="UniProtKB-KW"/>
</dbReference>
<dbReference type="Pfam" id="PF17862">
    <property type="entry name" value="AAA_lid_3"/>
    <property type="match status" value="1"/>
</dbReference>
<evidence type="ECO:0000256" key="3">
    <source>
        <dbReference type="ARBA" id="ARBA00022475"/>
    </source>
</evidence>
<comment type="cofactor">
    <cofactor evidence="15">
        <name>Zn(2+)</name>
        <dbReference type="ChEBI" id="CHEBI:29105"/>
    </cofactor>
    <text evidence="15">Binds 1 zinc ion per subunit.</text>
</comment>
<evidence type="ECO:0000256" key="5">
    <source>
        <dbReference type="ARBA" id="ARBA00022692"/>
    </source>
</evidence>
<dbReference type="GO" id="GO:0004222">
    <property type="term" value="F:metalloendopeptidase activity"/>
    <property type="evidence" value="ECO:0007669"/>
    <property type="project" value="InterPro"/>
</dbReference>
<dbReference type="GO" id="GO:0016887">
    <property type="term" value="F:ATP hydrolysis activity"/>
    <property type="evidence" value="ECO:0007669"/>
    <property type="project" value="UniProtKB-UniRule"/>
</dbReference>
<dbReference type="SUPFAM" id="SSF52540">
    <property type="entry name" value="P-loop containing nucleoside triphosphate hydrolases"/>
    <property type="match status" value="1"/>
</dbReference>
<feature type="binding site" evidence="15">
    <location>
        <position position="525"/>
    </location>
    <ligand>
        <name>Zn(2+)</name>
        <dbReference type="ChEBI" id="CHEBI:29105"/>
        <note>catalytic</note>
    </ligand>
</feature>
<comment type="subcellular location">
    <subcellularLocation>
        <location evidence="15">Cell membrane</location>
        <topology evidence="15">Multi-pass membrane protein</topology>
        <orientation evidence="15">Cytoplasmic side</orientation>
    </subcellularLocation>
    <subcellularLocation>
        <location evidence="1">Membrane</location>
    </subcellularLocation>
</comment>
<dbReference type="GO" id="GO:0008270">
    <property type="term" value="F:zinc ion binding"/>
    <property type="evidence" value="ECO:0007669"/>
    <property type="project" value="UniProtKB-UniRule"/>
</dbReference>
<dbReference type="PROSITE" id="PS00674">
    <property type="entry name" value="AAA"/>
    <property type="match status" value="1"/>
</dbReference>
<feature type="binding site" evidence="15">
    <location>
        <begin position="225"/>
        <end position="232"/>
    </location>
    <ligand>
        <name>ATP</name>
        <dbReference type="ChEBI" id="CHEBI:30616"/>
    </ligand>
</feature>
<dbReference type="NCBIfam" id="TIGR01241">
    <property type="entry name" value="FtsH_fam"/>
    <property type="match status" value="1"/>
</dbReference>
<keyword evidence="4 15" id="KW-0645">Protease</keyword>
<evidence type="ECO:0000256" key="17">
    <source>
        <dbReference type="SAM" id="MobiDB-lite"/>
    </source>
</evidence>
<evidence type="ECO:0000313" key="20">
    <source>
        <dbReference type="Proteomes" id="UP000004947"/>
    </source>
</evidence>
<evidence type="ECO:0000259" key="18">
    <source>
        <dbReference type="SMART" id="SM00382"/>
    </source>
</evidence>
<evidence type="ECO:0000313" key="19">
    <source>
        <dbReference type="EMBL" id="EDM25308.1"/>
    </source>
</evidence>
<dbReference type="GO" id="GO:0005886">
    <property type="term" value="C:plasma membrane"/>
    <property type="evidence" value="ECO:0007669"/>
    <property type="project" value="UniProtKB-SubCell"/>
</dbReference>
<dbReference type="InterPro" id="IPR003960">
    <property type="entry name" value="ATPase_AAA_CS"/>
</dbReference>
<dbReference type="Pfam" id="PF00004">
    <property type="entry name" value="AAA"/>
    <property type="match status" value="1"/>
</dbReference>
<keyword evidence="6 15" id="KW-0479">Metal-binding</keyword>